<feature type="region of interest" description="Disordered" evidence="13">
    <location>
        <begin position="97"/>
        <end position="117"/>
    </location>
</feature>
<evidence type="ECO:0000256" key="11">
    <source>
        <dbReference type="ARBA" id="ARBA00031871"/>
    </source>
</evidence>
<evidence type="ECO:0000313" key="15">
    <source>
        <dbReference type="EMBL" id="KAK4214661.1"/>
    </source>
</evidence>
<organism evidence="15 16">
    <name type="scientific">Rhypophila decipiens</name>
    <dbReference type="NCBI Taxonomy" id="261697"/>
    <lineage>
        <taxon>Eukaryota</taxon>
        <taxon>Fungi</taxon>
        <taxon>Dikarya</taxon>
        <taxon>Ascomycota</taxon>
        <taxon>Pezizomycotina</taxon>
        <taxon>Sordariomycetes</taxon>
        <taxon>Sordariomycetidae</taxon>
        <taxon>Sordariales</taxon>
        <taxon>Naviculisporaceae</taxon>
        <taxon>Rhypophila</taxon>
    </lineage>
</organism>
<evidence type="ECO:0000256" key="3">
    <source>
        <dbReference type="ARBA" id="ARBA00022630"/>
    </source>
</evidence>
<gene>
    <name evidence="15" type="ORF">QBC37DRAFT_283264</name>
</gene>
<evidence type="ECO:0000256" key="6">
    <source>
        <dbReference type="ARBA" id="ARBA00022695"/>
    </source>
</evidence>
<keyword evidence="3" id="KW-0285">Flavoprotein</keyword>
<keyword evidence="8" id="KW-0274">FAD</keyword>
<dbReference type="PANTHER" id="PTHR23293:SF9">
    <property type="entry name" value="FAD SYNTHASE"/>
    <property type="match status" value="1"/>
</dbReference>
<dbReference type="GO" id="GO:0006747">
    <property type="term" value="P:FAD biosynthetic process"/>
    <property type="evidence" value="ECO:0007669"/>
    <property type="project" value="TreeGrafter"/>
</dbReference>
<reference evidence="15" key="2">
    <citation type="submission" date="2023-05" db="EMBL/GenBank/DDBJ databases">
        <authorList>
            <consortium name="Lawrence Berkeley National Laboratory"/>
            <person name="Steindorff A."/>
            <person name="Hensen N."/>
            <person name="Bonometti L."/>
            <person name="Westerberg I."/>
            <person name="Brannstrom I.O."/>
            <person name="Guillou S."/>
            <person name="Cros-Aarteil S."/>
            <person name="Calhoun S."/>
            <person name="Haridas S."/>
            <person name="Kuo A."/>
            <person name="Mondo S."/>
            <person name="Pangilinan J."/>
            <person name="Riley R."/>
            <person name="Labutti K."/>
            <person name="Andreopoulos B."/>
            <person name="Lipzen A."/>
            <person name="Chen C."/>
            <person name="Yanf M."/>
            <person name="Daum C."/>
            <person name="Ng V."/>
            <person name="Clum A."/>
            <person name="Ohm R."/>
            <person name="Martin F."/>
            <person name="Silar P."/>
            <person name="Natvig D."/>
            <person name="Lalanne C."/>
            <person name="Gautier V."/>
            <person name="Ament-Velasquez S.L."/>
            <person name="Kruys A."/>
            <person name="Hutchinson M.I."/>
            <person name="Powell A.J."/>
            <person name="Barry K."/>
            <person name="Miller A.N."/>
            <person name="Grigoriev I.V."/>
            <person name="Debuchy R."/>
            <person name="Gladieux P."/>
            <person name="Thoren M.H."/>
            <person name="Johannesson H."/>
        </authorList>
    </citation>
    <scope>NUCLEOTIDE SEQUENCE</scope>
    <source>
        <strain evidence="15">PSN293</strain>
    </source>
</reference>
<dbReference type="Proteomes" id="UP001301769">
    <property type="component" value="Unassembled WGS sequence"/>
</dbReference>
<dbReference type="GO" id="GO:0003919">
    <property type="term" value="F:FMN adenylyltransferase activity"/>
    <property type="evidence" value="ECO:0007669"/>
    <property type="project" value="UniProtKB-EC"/>
</dbReference>
<dbReference type="AlphaFoldDB" id="A0AAN6Y9I4"/>
<keyword evidence="6" id="KW-0548">Nucleotidyltransferase</keyword>
<dbReference type="SUPFAM" id="SSF52402">
    <property type="entry name" value="Adenine nucleotide alpha hydrolases-like"/>
    <property type="match status" value="1"/>
</dbReference>
<keyword evidence="7" id="KW-0547">Nucleotide-binding</keyword>
<comment type="catalytic activity">
    <reaction evidence="12">
        <text>FMN + ATP + H(+) = FAD + diphosphate</text>
        <dbReference type="Rhea" id="RHEA:17237"/>
        <dbReference type="ChEBI" id="CHEBI:15378"/>
        <dbReference type="ChEBI" id="CHEBI:30616"/>
        <dbReference type="ChEBI" id="CHEBI:33019"/>
        <dbReference type="ChEBI" id="CHEBI:57692"/>
        <dbReference type="ChEBI" id="CHEBI:58210"/>
        <dbReference type="EC" id="2.7.7.2"/>
    </reaction>
</comment>
<evidence type="ECO:0000256" key="2">
    <source>
        <dbReference type="ARBA" id="ARBA00012393"/>
    </source>
</evidence>
<name>A0AAN6Y9I4_9PEZI</name>
<keyword evidence="5" id="KW-0808">Transferase</keyword>
<dbReference type="GO" id="GO:0005524">
    <property type="term" value="F:ATP binding"/>
    <property type="evidence" value="ECO:0007669"/>
    <property type="project" value="UniProtKB-KW"/>
</dbReference>
<keyword evidence="16" id="KW-1185">Reference proteome</keyword>
<accession>A0AAN6Y9I4</accession>
<dbReference type="Gene3D" id="3.40.50.620">
    <property type="entry name" value="HUPs"/>
    <property type="match status" value="1"/>
</dbReference>
<dbReference type="FunFam" id="3.40.50.620:FF:000187">
    <property type="entry name" value="Probable FAD synthetase"/>
    <property type="match status" value="1"/>
</dbReference>
<feature type="domain" description="Phosphoadenosine phosphosulphate reductase" evidence="14">
    <location>
        <begin position="163"/>
        <end position="244"/>
    </location>
</feature>
<dbReference type="EMBL" id="MU858090">
    <property type="protein sequence ID" value="KAK4214661.1"/>
    <property type="molecule type" value="Genomic_DNA"/>
</dbReference>
<sequence>MSSGCSTSTSGPIPPPRALPEVCFTLRRKLLALLEETTDDLVLRGVQEQVRISMGVIEKAICMYRPEELSIAYNGGKDCLVLLILLLACLPTPGSTSIPHQEPSQIPPPKSSTPPPPKTLQAIYIAPPDPFPEVEEFVSNSTLQYDLDLCRYALPMRPALEAYLAERTAVKAVFMGTRRTDPHSEFLEHFSPTDKDWPQFMRINPVIDWHYTEIWTFIRHLGVEFCCLYERGYSSLGGVSNTRPNPALKMEGNGFRPAYELVRDDEERLGRDR</sequence>
<dbReference type="PANTHER" id="PTHR23293">
    <property type="entry name" value="FAD SYNTHETASE-RELATED FMN ADENYLYLTRANSFERASE"/>
    <property type="match status" value="1"/>
</dbReference>
<dbReference type="CDD" id="cd23948">
    <property type="entry name" value="FAD_synthase"/>
    <property type="match status" value="1"/>
</dbReference>
<evidence type="ECO:0000256" key="4">
    <source>
        <dbReference type="ARBA" id="ARBA00022643"/>
    </source>
</evidence>
<dbReference type="InterPro" id="IPR014729">
    <property type="entry name" value="Rossmann-like_a/b/a_fold"/>
</dbReference>
<proteinExistence type="predicted"/>
<evidence type="ECO:0000313" key="16">
    <source>
        <dbReference type="Proteomes" id="UP001301769"/>
    </source>
</evidence>
<keyword evidence="4" id="KW-0288">FMN</keyword>
<evidence type="ECO:0000256" key="1">
    <source>
        <dbReference type="ARBA" id="ARBA00004726"/>
    </source>
</evidence>
<dbReference type="EC" id="2.7.7.2" evidence="2"/>
<dbReference type="Pfam" id="PF01507">
    <property type="entry name" value="PAPS_reduct"/>
    <property type="match status" value="1"/>
</dbReference>
<evidence type="ECO:0000256" key="5">
    <source>
        <dbReference type="ARBA" id="ARBA00022679"/>
    </source>
</evidence>
<comment type="pathway">
    <text evidence="1">Cofactor biosynthesis; FAD biosynthesis; FAD from FMN: step 1/1.</text>
</comment>
<evidence type="ECO:0000259" key="14">
    <source>
        <dbReference type="Pfam" id="PF01507"/>
    </source>
</evidence>
<protein>
    <recommendedName>
        <fullName evidence="2">FAD synthase</fullName>
        <ecNumber evidence="2">2.7.7.2</ecNumber>
    </recommendedName>
    <alternativeName>
        <fullName evidence="10">FAD pyrophosphorylase</fullName>
    </alternativeName>
    <alternativeName>
        <fullName evidence="11">FMN adenylyltransferase</fullName>
    </alternativeName>
</protein>
<evidence type="ECO:0000256" key="7">
    <source>
        <dbReference type="ARBA" id="ARBA00022741"/>
    </source>
</evidence>
<keyword evidence="9" id="KW-0067">ATP-binding</keyword>
<evidence type="ECO:0000256" key="10">
    <source>
        <dbReference type="ARBA" id="ARBA00031145"/>
    </source>
</evidence>
<evidence type="ECO:0000256" key="9">
    <source>
        <dbReference type="ARBA" id="ARBA00022840"/>
    </source>
</evidence>
<evidence type="ECO:0000256" key="8">
    <source>
        <dbReference type="ARBA" id="ARBA00022827"/>
    </source>
</evidence>
<dbReference type="InterPro" id="IPR002500">
    <property type="entry name" value="PAPS_reduct_dom"/>
</dbReference>
<evidence type="ECO:0000256" key="12">
    <source>
        <dbReference type="ARBA" id="ARBA00049494"/>
    </source>
</evidence>
<evidence type="ECO:0000256" key="13">
    <source>
        <dbReference type="SAM" id="MobiDB-lite"/>
    </source>
</evidence>
<feature type="compositionally biased region" description="Pro residues" evidence="13">
    <location>
        <begin position="105"/>
        <end position="117"/>
    </location>
</feature>
<reference evidence="15" key="1">
    <citation type="journal article" date="2023" name="Mol. Phylogenet. Evol.">
        <title>Genome-scale phylogeny and comparative genomics of the fungal order Sordariales.</title>
        <authorList>
            <person name="Hensen N."/>
            <person name="Bonometti L."/>
            <person name="Westerberg I."/>
            <person name="Brannstrom I.O."/>
            <person name="Guillou S."/>
            <person name="Cros-Aarteil S."/>
            <person name="Calhoun S."/>
            <person name="Haridas S."/>
            <person name="Kuo A."/>
            <person name="Mondo S."/>
            <person name="Pangilinan J."/>
            <person name="Riley R."/>
            <person name="LaButti K."/>
            <person name="Andreopoulos B."/>
            <person name="Lipzen A."/>
            <person name="Chen C."/>
            <person name="Yan M."/>
            <person name="Daum C."/>
            <person name="Ng V."/>
            <person name="Clum A."/>
            <person name="Steindorff A."/>
            <person name="Ohm R.A."/>
            <person name="Martin F."/>
            <person name="Silar P."/>
            <person name="Natvig D.O."/>
            <person name="Lalanne C."/>
            <person name="Gautier V."/>
            <person name="Ament-Velasquez S.L."/>
            <person name="Kruys A."/>
            <person name="Hutchinson M.I."/>
            <person name="Powell A.J."/>
            <person name="Barry K."/>
            <person name="Miller A.N."/>
            <person name="Grigoriev I.V."/>
            <person name="Debuchy R."/>
            <person name="Gladieux P."/>
            <person name="Hiltunen Thoren M."/>
            <person name="Johannesson H."/>
        </authorList>
    </citation>
    <scope>NUCLEOTIDE SEQUENCE</scope>
    <source>
        <strain evidence="15">PSN293</strain>
    </source>
</reference>
<comment type="caution">
    <text evidence="15">The sequence shown here is derived from an EMBL/GenBank/DDBJ whole genome shotgun (WGS) entry which is preliminary data.</text>
</comment>